<feature type="domain" description="Zn(2)-C6 fungal-type" evidence="4">
    <location>
        <begin position="26"/>
        <end position="58"/>
    </location>
</feature>
<reference evidence="5 6" key="1">
    <citation type="submission" date="2018-10" db="EMBL/GenBank/DDBJ databases">
        <title>Fifty Aureobasidium pullulans genomes reveal a recombining polyextremotolerant generalist.</title>
        <authorList>
            <person name="Gostincar C."/>
            <person name="Turk M."/>
            <person name="Zajc J."/>
            <person name="Gunde-Cimerman N."/>
        </authorList>
    </citation>
    <scope>NUCLEOTIDE SEQUENCE [LARGE SCALE GENOMIC DNA]</scope>
    <source>
        <strain evidence="5 6">EXF-10507</strain>
    </source>
</reference>
<dbReference type="GO" id="GO:0006351">
    <property type="term" value="P:DNA-templated transcription"/>
    <property type="evidence" value="ECO:0007669"/>
    <property type="project" value="InterPro"/>
</dbReference>
<evidence type="ECO:0000313" key="6">
    <source>
        <dbReference type="Proteomes" id="UP000304928"/>
    </source>
</evidence>
<sequence>MTTNGRVGHLQSSKSPTSRRRKIAIACEPCRKRKVRCDGKQPTCSPCMTSRKTYTCIYESSPQATQQRYIEELQNRITDLGGHVNVQASQDASSESMQQPDSGQSGIFTATASAHVGAISDASSPDVVFGESSTATFLQQLSHEAGQKDRPPLFAPNESDSGPLRLDRSTEQSAVLPIRRIADDLINCYWQYMHPLFPILHEPTFTAAYKKSWTSDQPIPHATPKPTSDNPGETREALFFSTLNIIFALGTRFCSSIPSTEKEITSKRFYRRARLNFPYDLLDFSSLPVLQMVLLQGVYLQSTTEVSRCWNVIGVAVRMAQSLVLHAEETQGRKKTRLELEMGRKLWWCCIVLDSYNERDLTCVHRLAAATFGWPMMVQGECTIPLPMLSDNALNLEEGNTSSGVDTSSDLCVFRSTCDLFSILGGILSTIYQNNGALLRTTAAQNQASQTLSHIMGLNGRLDAYLISTPPYIRSFIEETEPPTTNTSDTILINQQAISCRYYFCRPRFLYTKILLLRPALLLHLENSTIMQETYTPPNPHILTHAIDVCARACSRVIEILHHNLSSPLRMPDWHIVYTSSQMTDWNTHHLAVTFTAATSLLAIFKSRSKSSFPSIGYNIDVDQSLQHCYRILGTLEQSIAVSSQAVRSLQNLERKIAVEKQITTRSTHEMFIPRDMEQGEDLSQGLEGLEEFDWWVNPSAWLSRQVDGLEGEGFGDGGWMM</sequence>
<feature type="region of interest" description="Disordered" evidence="3">
    <location>
        <begin position="142"/>
        <end position="170"/>
    </location>
</feature>
<evidence type="ECO:0000256" key="1">
    <source>
        <dbReference type="ARBA" id="ARBA00022723"/>
    </source>
</evidence>
<comment type="caution">
    <text evidence="5">The sequence shown here is derived from an EMBL/GenBank/DDBJ whole genome shotgun (WGS) entry which is preliminary data.</text>
</comment>
<dbReference type="Proteomes" id="UP000304928">
    <property type="component" value="Unassembled WGS sequence"/>
</dbReference>
<name>A0A4S9AW23_AURPU</name>
<dbReference type="EMBL" id="QZAR01000261">
    <property type="protein sequence ID" value="THW83743.1"/>
    <property type="molecule type" value="Genomic_DNA"/>
</dbReference>
<proteinExistence type="predicted"/>
<dbReference type="Pfam" id="PF00172">
    <property type="entry name" value="Zn_clus"/>
    <property type="match status" value="1"/>
</dbReference>
<dbReference type="GO" id="GO:0003677">
    <property type="term" value="F:DNA binding"/>
    <property type="evidence" value="ECO:0007669"/>
    <property type="project" value="InterPro"/>
</dbReference>
<dbReference type="CDD" id="cd12148">
    <property type="entry name" value="fungal_TF_MHR"/>
    <property type="match status" value="1"/>
</dbReference>
<protein>
    <recommendedName>
        <fullName evidence="4">Zn(2)-C6 fungal-type domain-containing protein</fullName>
    </recommendedName>
</protein>
<dbReference type="Gene3D" id="4.10.240.10">
    <property type="entry name" value="Zn(2)-C6 fungal-type DNA-binding domain"/>
    <property type="match status" value="1"/>
</dbReference>
<dbReference type="GO" id="GO:0008270">
    <property type="term" value="F:zinc ion binding"/>
    <property type="evidence" value="ECO:0007669"/>
    <property type="project" value="InterPro"/>
</dbReference>
<gene>
    <name evidence="5" type="ORF">D6D15_09362</name>
</gene>
<dbReference type="AlphaFoldDB" id="A0A4S9AW23"/>
<dbReference type="SMART" id="SM00906">
    <property type="entry name" value="Fungal_trans"/>
    <property type="match status" value="1"/>
</dbReference>
<dbReference type="GO" id="GO:0000981">
    <property type="term" value="F:DNA-binding transcription factor activity, RNA polymerase II-specific"/>
    <property type="evidence" value="ECO:0007669"/>
    <property type="project" value="InterPro"/>
</dbReference>
<organism evidence="5 6">
    <name type="scientific">Aureobasidium pullulans</name>
    <name type="common">Black yeast</name>
    <name type="synonym">Pullularia pullulans</name>
    <dbReference type="NCBI Taxonomy" id="5580"/>
    <lineage>
        <taxon>Eukaryota</taxon>
        <taxon>Fungi</taxon>
        <taxon>Dikarya</taxon>
        <taxon>Ascomycota</taxon>
        <taxon>Pezizomycotina</taxon>
        <taxon>Dothideomycetes</taxon>
        <taxon>Dothideomycetidae</taxon>
        <taxon>Dothideales</taxon>
        <taxon>Saccotheciaceae</taxon>
        <taxon>Aureobasidium</taxon>
    </lineage>
</organism>
<feature type="region of interest" description="Disordered" evidence="3">
    <location>
        <begin position="1"/>
        <end position="21"/>
    </location>
</feature>
<dbReference type="SUPFAM" id="SSF57701">
    <property type="entry name" value="Zn2/Cys6 DNA-binding domain"/>
    <property type="match status" value="1"/>
</dbReference>
<dbReference type="InterPro" id="IPR007219">
    <property type="entry name" value="XnlR_reg_dom"/>
</dbReference>
<dbReference type="PROSITE" id="PS50048">
    <property type="entry name" value="ZN2_CY6_FUNGAL_2"/>
    <property type="match status" value="1"/>
</dbReference>
<evidence type="ECO:0000259" key="4">
    <source>
        <dbReference type="PROSITE" id="PS50048"/>
    </source>
</evidence>
<dbReference type="CDD" id="cd00067">
    <property type="entry name" value="GAL4"/>
    <property type="match status" value="1"/>
</dbReference>
<dbReference type="Pfam" id="PF04082">
    <property type="entry name" value="Fungal_trans"/>
    <property type="match status" value="1"/>
</dbReference>
<dbReference type="InterPro" id="IPR050987">
    <property type="entry name" value="AtrR-like"/>
</dbReference>
<dbReference type="PANTHER" id="PTHR46910:SF1">
    <property type="entry name" value="MISCELLANEOUS ZN(II)2CYS6 TRANSCRIPTION FACTOR (EUROFUNG)-RELATED"/>
    <property type="match status" value="1"/>
</dbReference>
<dbReference type="InterPro" id="IPR001138">
    <property type="entry name" value="Zn2Cys6_DnaBD"/>
</dbReference>
<accession>A0A4S9AW23</accession>
<dbReference type="SMART" id="SM00066">
    <property type="entry name" value="GAL4"/>
    <property type="match status" value="1"/>
</dbReference>
<keyword evidence="2" id="KW-0539">Nucleus</keyword>
<dbReference type="PANTHER" id="PTHR46910">
    <property type="entry name" value="TRANSCRIPTION FACTOR PDR1"/>
    <property type="match status" value="1"/>
</dbReference>
<dbReference type="PROSITE" id="PS00463">
    <property type="entry name" value="ZN2_CY6_FUNGAL_1"/>
    <property type="match status" value="1"/>
</dbReference>
<feature type="compositionally biased region" description="Polar residues" evidence="3">
    <location>
        <begin position="1"/>
        <end position="16"/>
    </location>
</feature>
<evidence type="ECO:0000313" key="5">
    <source>
        <dbReference type="EMBL" id="THW83743.1"/>
    </source>
</evidence>
<dbReference type="InterPro" id="IPR036864">
    <property type="entry name" value="Zn2-C6_fun-type_DNA-bd_sf"/>
</dbReference>
<keyword evidence="1" id="KW-0479">Metal-binding</keyword>
<evidence type="ECO:0000256" key="3">
    <source>
        <dbReference type="SAM" id="MobiDB-lite"/>
    </source>
</evidence>
<evidence type="ECO:0000256" key="2">
    <source>
        <dbReference type="ARBA" id="ARBA00023242"/>
    </source>
</evidence>